<dbReference type="Pfam" id="PF08240">
    <property type="entry name" value="ADH_N"/>
    <property type="match status" value="1"/>
</dbReference>
<evidence type="ECO:0000313" key="8">
    <source>
        <dbReference type="Proteomes" id="UP001060164"/>
    </source>
</evidence>
<evidence type="ECO:0000256" key="1">
    <source>
        <dbReference type="ARBA" id="ARBA00022723"/>
    </source>
</evidence>
<reference evidence="7" key="1">
    <citation type="journal article" date="2022" name="Cell">
        <title>Design, construction, and in vivo augmentation of a complex gut microbiome.</title>
        <authorList>
            <person name="Cheng A.G."/>
            <person name="Ho P.Y."/>
            <person name="Aranda-Diaz A."/>
            <person name="Jain S."/>
            <person name="Yu F.B."/>
            <person name="Meng X."/>
            <person name="Wang M."/>
            <person name="Iakiviak M."/>
            <person name="Nagashima K."/>
            <person name="Zhao A."/>
            <person name="Murugkar P."/>
            <person name="Patil A."/>
            <person name="Atabakhsh K."/>
            <person name="Weakley A."/>
            <person name="Yan J."/>
            <person name="Brumbaugh A.R."/>
            <person name="Higginbottom S."/>
            <person name="Dimas A."/>
            <person name="Shiver A.L."/>
            <person name="Deutschbauer A."/>
            <person name="Neff N."/>
            <person name="Sonnenburg J.L."/>
            <person name="Huang K.C."/>
            <person name="Fischbach M.A."/>
        </authorList>
    </citation>
    <scope>NUCLEOTIDE SEQUENCE</scope>
    <source>
        <strain evidence="7">DSM 19829</strain>
    </source>
</reference>
<dbReference type="InterPro" id="IPR013149">
    <property type="entry name" value="ADH-like_C"/>
</dbReference>
<keyword evidence="1 4" id="KW-0479">Metal-binding</keyword>
<dbReference type="SUPFAM" id="SSF51735">
    <property type="entry name" value="NAD(P)-binding Rossmann-fold domains"/>
    <property type="match status" value="1"/>
</dbReference>
<dbReference type="PROSITE" id="PS00059">
    <property type="entry name" value="ADH_ZINC"/>
    <property type="match status" value="1"/>
</dbReference>
<dbReference type="EMBL" id="CP102290">
    <property type="protein sequence ID" value="UWP59220.1"/>
    <property type="molecule type" value="Genomic_DNA"/>
</dbReference>
<dbReference type="SUPFAM" id="SSF50129">
    <property type="entry name" value="GroES-like"/>
    <property type="match status" value="1"/>
</dbReference>
<keyword evidence="8" id="KW-1185">Reference proteome</keyword>
<sequence length="388" mass="42723">MQKTVKAAVLTGPGKIEIRRYPYPDLAPGGGMVIKNLQCGICGTDKHTFKGEVKQNTGTESAFETPFPLIQGHEGVGIIDEIAENSFEVDYNGEPLRVGDRVTFCPDIVCGECYWCRHAPWYPWCDSINRQCYGNSLCADTAPHLFGAFSEYMYVFPKSYVYKVPDQLSTDMATLTELMCVTYTLDKAKELFAFDGEGFAFGGVVVIQGCGPLGLAHVIKARMMGAGKIIVTDISDYKLELAKAFGADLCLNVLKTSAEERIDIVKQASHGIGANVVCECSGVPSVVPEGLEMIAKCGVYLEAGHFVDVGGIEINMHKICAKNIRIVGMNNHAVTGYRPTMEMMLRHEKDFPWSKFISHKFDLDDYETAIRTSMTPESMKVVVVSNQE</sequence>
<gene>
    <name evidence="7" type="ORF">NQ502_17945</name>
</gene>
<protein>
    <submittedName>
        <fullName evidence="7">Zinc-binding dehydrogenase</fullName>
    </submittedName>
</protein>
<proteinExistence type="inferred from homology"/>
<dbReference type="Gene3D" id="3.90.180.10">
    <property type="entry name" value="Medium-chain alcohol dehydrogenases, catalytic domain"/>
    <property type="match status" value="1"/>
</dbReference>
<comment type="similarity">
    <text evidence="4">Belongs to the zinc-containing alcohol dehydrogenase family.</text>
</comment>
<dbReference type="Pfam" id="PF00107">
    <property type="entry name" value="ADH_zinc_N"/>
    <property type="match status" value="1"/>
</dbReference>
<evidence type="ECO:0000256" key="4">
    <source>
        <dbReference type="RuleBase" id="RU361277"/>
    </source>
</evidence>
<comment type="cofactor">
    <cofactor evidence="4">
        <name>Zn(2+)</name>
        <dbReference type="ChEBI" id="CHEBI:29105"/>
    </cofactor>
</comment>
<evidence type="ECO:0000256" key="2">
    <source>
        <dbReference type="ARBA" id="ARBA00022833"/>
    </source>
</evidence>
<dbReference type="CDD" id="cd08231">
    <property type="entry name" value="MDR_TM0436_like"/>
    <property type="match status" value="1"/>
</dbReference>
<dbReference type="PANTHER" id="PTHR43401">
    <property type="entry name" value="L-THREONINE 3-DEHYDROGENASE"/>
    <property type="match status" value="1"/>
</dbReference>
<evidence type="ECO:0000259" key="6">
    <source>
        <dbReference type="Pfam" id="PF08240"/>
    </source>
</evidence>
<keyword evidence="2 4" id="KW-0862">Zinc</keyword>
<accession>A0ABY5VFC9</accession>
<dbReference type="InterPro" id="IPR036291">
    <property type="entry name" value="NAD(P)-bd_dom_sf"/>
</dbReference>
<dbReference type="InterPro" id="IPR050129">
    <property type="entry name" value="Zn_alcohol_dh"/>
</dbReference>
<evidence type="ECO:0000259" key="5">
    <source>
        <dbReference type="Pfam" id="PF00107"/>
    </source>
</evidence>
<dbReference type="Proteomes" id="UP001060164">
    <property type="component" value="Chromosome"/>
</dbReference>
<dbReference type="RefSeq" id="WP_028528885.1">
    <property type="nucleotide sequence ID" value="NZ_CABLBR010000016.1"/>
</dbReference>
<evidence type="ECO:0000313" key="7">
    <source>
        <dbReference type="EMBL" id="UWP59220.1"/>
    </source>
</evidence>
<name>A0ABY5VFC9_9FIRM</name>
<dbReference type="InterPro" id="IPR002328">
    <property type="entry name" value="ADH_Zn_CS"/>
</dbReference>
<feature type="domain" description="Alcohol dehydrogenase-like N-terminal" evidence="6">
    <location>
        <begin position="31"/>
        <end position="166"/>
    </location>
</feature>
<dbReference type="PANTHER" id="PTHR43401:SF2">
    <property type="entry name" value="L-THREONINE 3-DEHYDROGENASE"/>
    <property type="match status" value="1"/>
</dbReference>
<evidence type="ECO:0000256" key="3">
    <source>
        <dbReference type="ARBA" id="ARBA00023002"/>
    </source>
</evidence>
<organism evidence="7 8">
    <name type="scientific">Ruminococcus gauvreauii</name>
    <dbReference type="NCBI Taxonomy" id="438033"/>
    <lineage>
        <taxon>Bacteria</taxon>
        <taxon>Bacillati</taxon>
        <taxon>Bacillota</taxon>
        <taxon>Clostridia</taxon>
        <taxon>Eubacteriales</taxon>
        <taxon>Oscillospiraceae</taxon>
        <taxon>Ruminococcus</taxon>
    </lineage>
</organism>
<feature type="domain" description="Alcohol dehydrogenase-like C-terminal" evidence="5">
    <location>
        <begin position="212"/>
        <end position="332"/>
    </location>
</feature>
<dbReference type="Gene3D" id="3.40.50.720">
    <property type="entry name" value="NAD(P)-binding Rossmann-like Domain"/>
    <property type="match status" value="1"/>
</dbReference>
<dbReference type="InterPro" id="IPR011032">
    <property type="entry name" value="GroES-like_sf"/>
</dbReference>
<keyword evidence="3" id="KW-0560">Oxidoreductase</keyword>
<dbReference type="InterPro" id="IPR013154">
    <property type="entry name" value="ADH-like_N"/>
</dbReference>